<comment type="caution">
    <text evidence="3">The sequence shown here is derived from an EMBL/GenBank/DDBJ whole genome shotgun (WGS) entry which is preliminary data.</text>
</comment>
<dbReference type="InterPro" id="IPR002110">
    <property type="entry name" value="Ankyrin_rpt"/>
</dbReference>
<proteinExistence type="predicted"/>
<dbReference type="SMART" id="SM00248">
    <property type="entry name" value="ANK"/>
    <property type="match status" value="4"/>
</dbReference>
<keyword evidence="2" id="KW-0040">ANK repeat</keyword>
<name>A0AAD4CVT9_ASPNN</name>
<dbReference type="PANTHER" id="PTHR24198:SF165">
    <property type="entry name" value="ANKYRIN REPEAT-CONTAINING PROTEIN-RELATED"/>
    <property type="match status" value="1"/>
</dbReference>
<dbReference type="PANTHER" id="PTHR24198">
    <property type="entry name" value="ANKYRIN REPEAT AND PROTEIN KINASE DOMAIN-CONTAINING PROTEIN"/>
    <property type="match status" value="1"/>
</dbReference>
<evidence type="ECO:0000256" key="2">
    <source>
        <dbReference type="ARBA" id="ARBA00023043"/>
    </source>
</evidence>
<evidence type="ECO:0000313" key="4">
    <source>
        <dbReference type="Proteomes" id="UP001194746"/>
    </source>
</evidence>
<dbReference type="EMBL" id="VCAU01000007">
    <property type="protein sequence ID" value="KAF9893466.1"/>
    <property type="molecule type" value="Genomic_DNA"/>
</dbReference>
<dbReference type="Gene3D" id="1.25.40.20">
    <property type="entry name" value="Ankyrin repeat-containing domain"/>
    <property type="match status" value="1"/>
</dbReference>
<keyword evidence="4" id="KW-1185">Reference proteome</keyword>
<evidence type="ECO:0000313" key="3">
    <source>
        <dbReference type="EMBL" id="KAF9893466.1"/>
    </source>
</evidence>
<reference evidence="3" key="2">
    <citation type="submission" date="2020-02" db="EMBL/GenBank/DDBJ databases">
        <authorList>
            <person name="Gilchrist C.L.M."/>
            <person name="Chooi Y.-H."/>
        </authorList>
    </citation>
    <scope>NUCLEOTIDE SEQUENCE</scope>
    <source>
        <strain evidence="3">MST-FP2251</strain>
    </source>
</reference>
<dbReference type="AlphaFoldDB" id="A0AAD4CVT9"/>
<gene>
    <name evidence="3" type="ORF">FE257_010778</name>
</gene>
<dbReference type="InterPro" id="IPR036770">
    <property type="entry name" value="Ankyrin_rpt-contain_sf"/>
</dbReference>
<reference evidence="3" key="1">
    <citation type="journal article" date="2019" name="Beilstein J. Org. Chem.">
        <title>Nanangenines: drimane sesquiterpenoids as the dominant metabolite cohort of a novel Australian fungus, Aspergillus nanangensis.</title>
        <authorList>
            <person name="Lacey H.J."/>
            <person name="Gilchrist C.L.M."/>
            <person name="Crombie A."/>
            <person name="Kalaitzis J.A."/>
            <person name="Vuong D."/>
            <person name="Rutledge P.J."/>
            <person name="Turner P."/>
            <person name="Pitt J.I."/>
            <person name="Lacey E."/>
            <person name="Chooi Y.H."/>
            <person name="Piggott A.M."/>
        </authorList>
    </citation>
    <scope>NUCLEOTIDE SEQUENCE</scope>
    <source>
        <strain evidence="3">MST-FP2251</strain>
    </source>
</reference>
<dbReference type="Proteomes" id="UP001194746">
    <property type="component" value="Unassembled WGS sequence"/>
</dbReference>
<evidence type="ECO:0000256" key="1">
    <source>
        <dbReference type="ARBA" id="ARBA00022737"/>
    </source>
</evidence>
<dbReference type="SUPFAM" id="SSF48403">
    <property type="entry name" value="Ankyrin repeat"/>
    <property type="match status" value="1"/>
</dbReference>
<organism evidence="3 4">
    <name type="scientific">Aspergillus nanangensis</name>
    <dbReference type="NCBI Taxonomy" id="2582783"/>
    <lineage>
        <taxon>Eukaryota</taxon>
        <taxon>Fungi</taxon>
        <taxon>Dikarya</taxon>
        <taxon>Ascomycota</taxon>
        <taxon>Pezizomycotina</taxon>
        <taxon>Eurotiomycetes</taxon>
        <taxon>Eurotiomycetidae</taxon>
        <taxon>Eurotiales</taxon>
        <taxon>Aspergillaceae</taxon>
        <taxon>Aspergillus</taxon>
        <taxon>Aspergillus subgen. Circumdati</taxon>
    </lineage>
</organism>
<accession>A0AAD4CVT9</accession>
<sequence length="479" mass="55231">MQEVTPKRDLLRARLVNHTFDDQIMTYILSSPVFEREYLGCGRLHAPKDRYQDTYRIKRDSESRWHSFPRCLKMQFLWHRLRQHDPQDEATWSAFSLWFHQLLDRELPRRDITTHAERAALTNQLLNGLAYGQFQPHDMFCRESRISTLQSFAQEGREHWEPFRWLHDVEEARVLLAGDAIQRGDAKGFEELLNQGLLLTDRSRHWHVTPASLAARLADLEFTKVLIRHDRSEGDSIMERNRVSGWAVSLLGNAAVFGRVEVARLLIDYLKKRKPSQKRTDCVMHAVREAAERGNTDMVEFLVDCYGSSQHELLHDALHWALRYCHLEKSRVVMVQRLLRHESFPQTMMNREYAKGLLWSGMNPTKPGVLRALLEGGVDARSFYPGANYTPLQTALRDKDIEAASILIQHGTVMTTRLLSAKAPGKSCPPVLIMAVRLGDAELVQLMLEKGADPTFKWRGKTYFLCQEGDSLDCRIVSG</sequence>
<keyword evidence="1" id="KW-0677">Repeat</keyword>
<protein>
    <submittedName>
        <fullName evidence="3">Uncharacterized protein</fullName>
    </submittedName>
</protein>